<gene>
    <name evidence="1" type="ORF">FNA67_05110</name>
</gene>
<dbReference type="PANTHER" id="PTHR47495:SF2">
    <property type="entry name" value="ALDEHYDE DEHYDROGENASE"/>
    <property type="match status" value="1"/>
</dbReference>
<dbReference type="Pfam" id="PF01315">
    <property type="entry name" value="Ald_Xan_dh_C"/>
    <property type="match status" value="1"/>
</dbReference>
<evidence type="ECO:0000313" key="2">
    <source>
        <dbReference type="Proteomes" id="UP000321062"/>
    </source>
</evidence>
<dbReference type="RefSeq" id="WP_147655292.1">
    <property type="nucleotide sequence ID" value="NZ_BMFM01000001.1"/>
</dbReference>
<dbReference type="Pfam" id="PF02738">
    <property type="entry name" value="MoCoBD_1"/>
    <property type="match status" value="1"/>
</dbReference>
<dbReference type="InterPro" id="IPR037165">
    <property type="entry name" value="AldOxase/xan_DH_Mopterin-bd_sf"/>
</dbReference>
<dbReference type="OrthoDB" id="7955330at2"/>
<dbReference type="Gene3D" id="3.90.1170.50">
    <property type="entry name" value="Aldehyde oxidase/xanthine dehydrogenase, a/b hammerhead"/>
    <property type="match status" value="1"/>
</dbReference>
<dbReference type="GO" id="GO:0016491">
    <property type="term" value="F:oxidoreductase activity"/>
    <property type="evidence" value="ECO:0007669"/>
    <property type="project" value="InterPro"/>
</dbReference>
<dbReference type="InterPro" id="IPR000674">
    <property type="entry name" value="Ald_Oxase/Xan_DH_a/b"/>
</dbReference>
<organism evidence="1 2">
    <name type="scientific">Paradevosia tibetensis</name>
    <dbReference type="NCBI Taxonomy" id="1447062"/>
    <lineage>
        <taxon>Bacteria</taxon>
        <taxon>Pseudomonadati</taxon>
        <taxon>Pseudomonadota</taxon>
        <taxon>Alphaproteobacteria</taxon>
        <taxon>Hyphomicrobiales</taxon>
        <taxon>Devosiaceae</taxon>
        <taxon>Paradevosia</taxon>
    </lineage>
</organism>
<dbReference type="InterPro" id="IPR046867">
    <property type="entry name" value="AldOxase/xan_DH_MoCoBD2"/>
</dbReference>
<evidence type="ECO:0000313" key="1">
    <source>
        <dbReference type="EMBL" id="QEE19590.1"/>
    </source>
</evidence>
<sequence>MNKSFNLNRRKFLISSFAAGGAMVIGTHAMAATIEGLPAGVPTPAGATEFTPWLTIGADDIVTVRATAVDIGNGTLTQIASYIMEELNPAWDNIKVEYANTNRDYKEGNVYSTPGGALGYFSGRSTGPARMDTYLQVAASARARLIGAAAEAWGVPAAEIAIKDGVLSHASGKSAKFSEMVEAASKVSFAEEPKPKDRSEWTWLQKKAPAKIQIPHIVNGSAIYGVDVKVPDMVYAAMMQSPVMGGKLKSYDAEKVKDMPGVLAVVTVEPGENVPTDLKPPFPFGVNPAQHAVAVIAEHYWQARMALDALPIEWDDGPGAQWKSTQQMVDAALAAVEKPGEKVEVSNGDVEAVFKDAGKIVEANYHTPYCDQTPIEPLNGTALVTPDRVDFWHPSQHSQEAFYVAAHETGVAPENVYFHQTFVGGGFGRRVFSDDARMVVAVAKKYPGKPVHLIWSREEMTRQGRYRPMMAAKLKAALGDDGLPTALLGRMSGGPGFFAVGMPETALTAVTPNAQIESQTVPFHILTGPYRGPGYNSNAFFVETFVDELAEAAGEDPLDYRLRLYGKFADKGWVKVLEEVKAKSGWGEALPKGQGRGVAVANWGMDGKTPSGTTVATVAKVDIAQDGTLKVLQLDVAFDTGRILNEDAVRVELEGGTIFGLNMSMMEGLNVEDGRIVEGNFDEYPMLRMEDMPKINIHFGGLSDDNRYFEIGEPPAGVVGPAVGNAIYAAIGKRVRSTPFRLHDLTWS</sequence>
<reference evidence="1 2" key="1">
    <citation type="journal article" date="2015" name="Int. J. Syst. Evol. Microbiol.">
        <title>Youhaiella tibetensis gen. nov., sp. nov., isolated from subsurface sediment.</title>
        <authorList>
            <person name="Wang Y.X."/>
            <person name="Huang F.Q."/>
            <person name="Nogi Y."/>
            <person name="Pang S.J."/>
            <person name="Wang P.K."/>
            <person name="Lv J."/>
        </authorList>
    </citation>
    <scope>NUCLEOTIDE SEQUENCE [LARGE SCALE GENOMIC DNA]</scope>
    <source>
        <strain evidence="2">fig4</strain>
    </source>
</reference>
<dbReference type="Pfam" id="PF20256">
    <property type="entry name" value="MoCoBD_2"/>
    <property type="match status" value="2"/>
</dbReference>
<dbReference type="SUPFAM" id="SSF56003">
    <property type="entry name" value="Molybdenum cofactor-binding domain"/>
    <property type="match status" value="2"/>
</dbReference>
<dbReference type="InterPro" id="IPR052516">
    <property type="entry name" value="N-heterocyclic_Hydroxylase"/>
</dbReference>
<protein>
    <submittedName>
        <fullName evidence="1">Xanthine dehydrogenase family protein molybdopterin-binding subunit</fullName>
    </submittedName>
</protein>
<dbReference type="AlphaFoldDB" id="A0A5B9DK19"/>
<dbReference type="InterPro" id="IPR008274">
    <property type="entry name" value="AldOxase/xan_DH_MoCoBD1"/>
</dbReference>
<dbReference type="InterPro" id="IPR012368">
    <property type="entry name" value="OxRdtase_Mopterin-bd_su_IorB"/>
</dbReference>
<dbReference type="Gene3D" id="3.30.365.10">
    <property type="entry name" value="Aldehyde oxidase/xanthine dehydrogenase, molybdopterin binding domain"/>
    <property type="match status" value="4"/>
</dbReference>
<dbReference type="PROSITE" id="PS51318">
    <property type="entry name" value="TAT"/>
    <property type="match status" value="1"/>
</dbReference>
<accession>A0A5B9DK19</accession>
<dbReference type="InterPro" id="IPR006311">
    <property type="entry name" value="TAT_signal"/>
</dbReference>
<name>A0A5B9DK19_9HYPH</name>
<dbReference type="EMBL" id="CP041690">
    <property type="protein sequence ID" value="QEE19590.1"/>
    <property type="molecule type" value="Genomic_DNA"/>
</dbReference>
<keyword evidence="2" id="KW-1185">Reference proteome</keyword>
<dbReference type="Proteomes" id="UP000321062">
    <property type="component" value="Chromosome"/>
</dbReference>
<dbReference type="SMART" id="SM01008">
    <property type="entry name" value="Ald_Xan_dh_C"/>
    <property type="match status" value="1"/>
</dbReference>
<dbReference type="InterPro" id="IPR036856">
    <property type="entry name" value="Ald_Oxase/Xan_DH_a/b_sf"/>
</dbReference>
<dbReference type="KEGG" id="yti:FNA67_05110"/>
<dbReference type="PIRSF" id="PIRSF036389">
    <property type="entry name" value="IOR_B"/>
    <property type="match status" value="1"/>
</dbReference>
<dbReference type="SUPFAM" id="SSF54665">
    <property type="entry name" value="CO dehydrogenase molybdoprotein N-domain-like"/>
    <property type="match status" value="1"/>
</dbReference>
<dbReference type="PANTHER" id="PTHR47495">
    <property type="entry name" value="ALDEHYDE DEHYDROGENASE"/>
    <property type="match status" value="1"/>
</dbReference>
<proteinExistence type="predicted"/>